<dbReference type="Pfam" id="PF24139">
    <property type="entry name" value="TPR_TNPO3_IPO13_4th"/>
    <property type="match status" value="1"/>
</dbReference>
<dbReference type="InterPro" id="IPR001494">
    <property type="entry name" value="Importin-beta_N"/>
</dbReference>
<dbReference type="FunCoup" id="A0A7M7KPW2">
    <property type="interactions" value="2399"/>
</dbReference>
<dbReference type="KEGG" id="vde:111254011"/>
<evidence type="ECO:0000259" key="2">
    <source>
        <dbReference type="SMART" id="SM00913"/>
    </source>
</evidence>
<feature type="domain" description="Importin N-terminal" evidence="2">
    <location>
        <begin position="29"/>
        <end position="95"/>
    </location>
</feature>
<feature type="region of interest" description="Disordered" evidence="1">
    <location>
        <begin position="641"/>
        <end position="676"/>
    </location>
</feature>
<dbReference type="Pfam" id="PF08389">
    <property type="entry name" value="Xpo1"/>
    <property type="match status" value="1"/>
</dbReference>
<dbReference type="GO" id="GO:0031267">
    <property type="term" value="F:small GTPase binding"/>
    <property type="evidence" value="ECO:0007669"/>
    <property type="project" value="InterPro"/>
</dbReference>
<dbReference type="RefSeq" id="XP_022670158.1">
    <property type="nucleotide sequence ID" value="XM_022814423.1"/>
</dbReference>
<organism evidence="3 4">
    <name type="scientific">Varroa destructor</name>
    <name type="common">Honeybee mite</name>
    <dbReference type="NCBI Taxonomy" id="109461"/>
    <lineage>
        <taxon>Eukaryota</taxon>
        <taxon>Metazoa</taxon>
        <taxon>Ecdysozoa</taxon>
        <taxon>Arthropoda</taxon>
        <taxon>Chelicerata</taxon>
        <taxon>Arachnida</taxon>
        <taxon>Acari</taxon>
        <taxon>Parasitiformes</taxon>
        <taxon>Mesostigmata</taxon>
        <taxon>Gamasina</taxon>
        <taxon>Dermanyssoidea</taxon>
        <taxon>Varroidae</taxon>
        <taxon>Varroa</taxon>
    </lineage>
</organism>
<name>A0A7M7KPW2_VARDE</name>
<dbReference type="Pfam" id="PF24140">
    <property type="entry name" value="TPR_TNPO3_IPO13_3rd"/>
    <property type="match status" value="1"/>
</dbReference>
<dbReference type="InterPro" id="IPR058537">
    <property type="entry name" value="TPR_TNPO3_IPO13_4th"/>
</dbReference>
<dbReference type="RefSeq" id="XP_022670156.1">
    <property type="nucleotide sequence ID" value="XM_022814421.1"/>
</dbReference>
<dbReference type="InterPro" id="IPR051345">
    <property type="entry name" value="Importin_beta-like_NTR"/>
</dbReference>
<evidence type="ECO:0000313" key="4">
    <source>
        <dbReference type="Proteomes" id="UP000594260"/>
    </source>
</evidence>
<dbReference type="InParanoid" id="A0A7M7KPW2"/>
<dbReference type="PANTHER" id="PTHR12363">
    <property type="entry name" value="TRANSPORTIN 3 AND IMPORTIN 13"/>
    <property type="match status" value="1"/>
</dbReference>
<keyword evidence="4" id="KW-1185">Reference proteome</keyword>
<dbReference type="EnsemblMetazoa" id="XM_022814422">
    <property type="protein sequence ID" value="XP_022670157"/>
    <property type="gene ID" value="LOC111254011"/>
</dbReference>
<dbReference type="Proteomes" id="UP000594260">
    <property type="component" value="Unplaced"/>
</dbReference>
<dbReference type="EnsemblMetazoa" id="XM_022814423">
    <property type="protein sequence ID" value="XP_022670158"/>
    <property type="gene ID" value="LOC111254011"/>
</dbReference>
<dbReference type="SUPFAM" id="SSF48371">
    <property type="entry name" value="ARM repeat"/>
    <property type="match status" value="1"/>
</dbReference>
<accession>A0A7M7KPW2</accession>
<dbReference type="RefSeq" id="XP_022670155.1">
    <property type="nucleotide sequence ID" value="XM_022814420.1"/>
</dbReference>
<dbReference type="AlphaFoldDB" id="A0A7M7KPW2"/>
<dbReference type="InterPro" id="IPR016024">
    <property type="entry name" value="ARM-type_fold"/>
</dbReference>
<dbReference type="Pfam" id="PF24138">
    <property type="entry name" value="TPR_TNPO3_IPO13_2nd"/>
    <property type="match status" value="1"/>
</dbReference>
<dbReference type="InterPro" id="IPR013598">
    <property type="entry name" value="Exportin-1/Importin-b-like"/>
</dbReference>
<evidence type="ECO:0000313" key="3">
    <source>
        <dbReference type="EnsemblMetazoa" id="XP_022670156"/>
    </source>
</evidence>
<sequence length="978" mass="109555">METEPRCEVALAAIQTLNEAKDTYQQEQAAKWLEQLQNSVYAWKISDELLHRNANIVSCHCAAQMMRNKIQYNFDELPVTSYESLKDSLLNHLSKKWPLIVVTQLALAISDLALVMSQWRNPIADIFDRLAPSNPTDTATQIILFEILTVFPEEVVKNTRLKLGQNRREEVKQSLRASASRVIETMTSVLQGVNDDRTHCQVFRALESWLAADALPPNDRILLTIMLPMGFDLLANTQTSEALHSTVSQALSKAIFLAEESRKHPDLAWLCANRVFQLHDTYLRLVSEEDPARTTNIVHLFTDLAESLTEDFITTPGQGLGDFRTIELILLCMQHYDYEIAELTFDFWYKFSAALYKLDNSDMQEVYKPYVMRLIAALCHHCQLEADREGLPDKDDEFTAFRERCNDMVDEVAFIVGSRDAFRMLTERLSQMSAQGPPWNVTEATLFTMTALGPKLVPEESELIPPVLDAVLALPDKCHVAVRYTGIRLLGKLAEWLSHHPQYLWTDNHSVLSLVVNSLNTPVVAAGAYTLQQVCTFCREHLRPHASNLGDLVISVQQQLGPSGVLSTEAISGLLQGATHVLAEAGDSTRLLALLEVQLRPIDDMLLNPNHQILHRNHISDPVLWADRVAVLFRELSELRPHKSSTGGSLSSNQAQPITSKSQDNPSEVSAASDKGGNPEYLLLSLDDSLALAQRAWHSLDGTLQRWTADTRIVERVSRTIKYMVRFLSTAASPLVDPLVNRLVSTYKIHPHSCFLYLASILVDEFGRMPSCVPGLISLVNTLAETTFQTLNSAEALEQNPDTIEDFFRLCTRCVQRAPLALMSSSCFRGILEYSLACLSYERRDAHAAVLRFLGELLSCTRDNDKTVDSALRTNTVNIFNEMGARFVYGLVEAAILKLPLYLSHDFAEILYDISRLVDRPKYLEWLEAAARSLPVVGVGGTVTVTPAQLDTFLHSARAANTIRELANALKVLGRLYV</sequence>
<proteinExistence type="predicted"/>
<dbReference type="Gene3D" id="1.25.10.10">
    <property type="entry name" value="Leucine-rich Repeat Variant"/>
    <property type="match status" value="1"/>
</dbReference>
<dbReference type="InterPro" id="IPR057941">
    <property type="entry name" value="TPR_TNPO3_IPO13_2nd"/>
</dbReference>
<dbReference type="GO" id="GO:0006606">
    <property type="term" value="P:protein import into nucleus"/>
    <property type="evidence" value="ECO:0007669"/>
    <property type="project" value="TreeGrafter"/>
</dbReference>
<dbReference type="Pfam" id="PF03810">
    <property type="entry name" value="IBN_N"/>
    <property type="match status" value="1"/>
</dbReference>
<evidence type="ECO:0000256" key="1">
    <source>
        <dbReference type="SAM" id="MobiDB-lite"/>
    </source>
</evidence>
<dbReference type="OMA" id="LECITSW"/>
<dbReference type="GeneID" id="111254011"/>
<dbReference type="EnsemblMetazoa" id="XM_022814421">
    <property type="protein sequence ID" value="XP_022670156"/>
    <property type="gene ID" value="LOC111254011"/>
</dbReference>
<dbReference type="InterPro" id="IPR011989">
    <property type="entry name" value="ARM-like"/>
</dbReference>
<dbReference type="GO" id="GO:0005737">
    <property type="term" value="C:cytoplasm"/>
    <property type="evidence" value="ECO:0007669"/>
    <property type="project" value="TreeGrafter"/>
</dbReference>
<dbReference type="InterPro" id="IPR057942">
    <property type="entry name" value="TPR_TNPO3_IPO13_3rd"/>
</dbReference>
<dbReference type="PANTHER" id="PTHR12363:SF42">
    <property type="entry name" value="TRANSPORTIN-3"/>
    <property type="match status" value="1"/>
</dbReference>
<protein>
    <recommendedName>
        <fullName evidence="2">Importin N-terminal domain-containing protein</fullName>
    </recommendedName>
</protein>
<dbReference type="SMART" id="SM00913">
    <property type="entry name" value="IBN_N"/>
    <property type="match status" value="1"/>
</dbReference>
<feature type="compositionally biased region" description="Polar residues" evidence="1">
    <location>
        <begin position="644"/>
        <end position="670"/>
    </location>
</feature>
<dbReference type="EnsemblMetazoa" id="XM_022814420">
    <property type="protein sequence ID" value="XP_022670155"/>
    <property type="gene ID" value="LOC111254011"/>
</dbReference>
<dbReference type="RefSeq" id="XP_022670157.1">
    <property type="nucleotide sequence ID" value="XM_022814422.1"/>
</dbReference>
<reference evidence="3" key="1">
    <citation type="submission" date="2021-01" db="UniProtKB">
        <authorList>
            <consortium name="EnsemblMetazoa"/>
        </authorList>
    </citation>
    <scope>IDENTIFICATION</scope>
</reference>
<dbReference type="OrthoDB" id="435593at2759"/>